<sequence>MPSMLALFEAISALDVRLIPDDVLELVRHNLAAGGFSIEPGDWENCSPEGKLDLLRTALAKFERFGDPLH</sequence>
<organism evidence="1 2">
    <name type="scientific">Alsobacter soli</name>
    <dbReference type="NCBI Taxonomy" id="2109933"/>
    <lineage>
        <taxon>Bacteria</taxon>
        <taxon>Pseudomonadati</taxon>
        <taxon>Pseudomonadota</taxon>
        <taxon>Alphaproteobacteria</taxon>
        <taxon>Hyphomicrobiales</taxon>
        <taxon>Alsobacteraceae</taxon>
        <taxon>Alsobacter</taxon>
    </lineage>
</organism>
<dbReference type="EMBL" id="PVZS01000002">
    <property type="protein sequence ID" value="PSC06547.1"/>
    <property type="molecule type" value="Genomic_DNA"/>
</dbReference>
<dbReference type="AlphaFoldDB" id="A0A2T1HXY1"/>
<accession>A0A2T1HXY1</accession>
<evidence type="ECO:0000313" key="2">
    <source>
        <dbReference type="Proteomes" id="UP000239772"/>
    </source>
</evidence>
<keyword evidence="2" id="KW-1185">Reference proteome</keyword>
<name>A0A2T1HXY1_9HYPH</name>
<proteinExistence type="predicted"/>
<protein>
    <submittedName>
        <fullName evidence="1">Uncharacterized protein</fullName>
    </submittedName>
</protein>
<gene>
    <name evidence="1" type="ORF">SLNSH_01665</name>
</gene>
<comment type="caution">
    <text evidence="1">The sequence shown here is derived from an EMBL/GenBank/DDBJ whole genome shotgun (WGS) entry which is preliminary data.</text>
</comment>
<reference evidence="2" key="1">
    <citation type="submission" date="2018-03" db="EMBL/GenBank/DDBJ databases">
        <authorList>
            <person name="Sun L."/>
            <person name="Liu H."/>
            <person name="Chen W."/>
            <person name="Huang K."/>
            <person name="Liu W."/>
            <person name="Gao X."/>
        </authorList>
    </citation>
    <scope>NUCLEOTIDE SEQUENCE [LARGE SCALE GENOMIC DNA]</scope>
    <source>
        <strain evidence="2">SH9</strain>
    </source>
</reference>
<dbReference type="Proteomes" id="UP000239772">
    <property type="component" value="Unassembled WGS sequence"/>
</dbReference>
<evidence type="ECO:0000313" key="1">
    <source>
        <dbReference type="EMBL" id="PSC06547.1"/>
    </source>
</evidence>